<evidence type="ECO:0000256" key="1">
    <source>
        <dbReference type="SAM" id="MobiDB-lite"/>
    </source>
</evidence>
<feature type="compositionally biased region" description="Low complexity" evidence="1">
    <location>
        <begin position="83"/>
        <end position="133"/>
    </location>
</feature>
<proteinExistence type="predicted"/>
<reference evidence="2" key="1">
    <citation type="submission" date="2023-03" db="EMBL/GenBank/DDBJ databases">
        <title>Massive genome expansion in bonnet fungi (Mycena s.s.) driven by repeated elements and novel gene families across ecological guilds.</title>
        <authorList>
            <consortium name="Lawrence Berkeley National Laboratory"/>
            <person name="Harder C.B."/>
            <person name="Miyauchi S."/>
            <person name="Viragh M."/>
            <person name="Kuo A."/>
            <person name="Thoen E."/>
            <person name="Andreopoulos B."/>
            <person name="Lu D."/>
            <person name="Skrede I."/>
            <person name="Drula E."/>
            <person name="Henrissat B."/>
            <person name="Morin E."/>
            <person name="Kohler A."/>
            <person name="Barry K."/>
            <person name="LaButti K."/>
            <person name="Morin E."/>
            <person name="Salamov A."/>
            <person name="Lipzen A."/>
            <person name="Mereny Z."/>
            <person name="Hegedus B."/>
            <person name="Baldrian P."/>
            <person name="Stursova M."/>
            <person name="Weitz H."/>
            <person name="Taylor A."/>
            <person name="Grigoriev I.V."/>
            <person name="Nagy L.G."/>
            <person name="Martin F."/>
            <person name="Kauserud H."/>
        </authorList>
    </citation>
    <scope>NUCLEOTIDE SEQUENCE</scope>
    <source>
        <strain evidence="2">CBHHK200</strain>
    </source>
</reference>
<feature type="region of interest" description="Disordered" evidence="1">
    <location>
        <begin position="42"/>
        <end position="193"/>
    </location>
</feature>
<name>A0AAD6S1G8_9AGAR</name>
<feature type="compositionally biased region" description="Acidic residues" evidence="1">
    <location>
        <begin position="148"/>
        <end position="174"/>
    </location>
</feature>
<organism evidence="2 3">
    <name type="scientific">Mycena alexandri</name>
    <dbReference type="NCBI Taxonomy" id="1745969"/>
    <lineage>
        <taxon>Eukaryota</taxon>
        <taxon>Fungi</taxon>
        <taxon>Dikarya</taxon>
        <taxon>Basidiomycota</taxon>
        <taxon>Agaricomycotina</taxon>
        <taxon>Agaricomycetes</taxon>
        <taxon>Agaricomycetidae</taxon>
        <taxon>Agaricales</taxon>
        <taxon>Marasmiineae</taxon>
        <taxon>Mycenaceae</taxon>
        <taxon>Mycena</taxon>
    </lineage>
</organism>
<feature type="compositionally biased region" description="Polar residues" evidence="1">
    <location>
        <begin position="62"/>
        <end position="76"/>
    </location>
</feature>
<keyword evidence="3" id="KW-1185">Reference proteome</keyword>
<evidence type="ECO:0000313" key="3">
    <source>
        <dbReference type="Proteomes" id="UP001218188"/>
    </source>
</evidence>
<evidence type="ECO:0000313" key="2">
    <source>
        <dbReference type="EMBL" id="KAJ7017127.1"/>
    </source>
</evidence>
<sequence length="526" mass="57415">MASWDHDTVSCETNKHCFAFHHIDCQMDLQFVSYDPLAESFAKSKKKKKGSAPVPEPGLSATPLTTLTGDSVSGSTRVLPDGTVPSACSAAPSTSTTHTSSTSLPRGPTPDATVSATTAAASTPSTPATPAVSNPVQTSTPAVTSSGNDDDEEEDGWQDADEDDDDDEDEDDDIPLDKPGVSSWRKRNPDLPVIPLRRGRKKQTAETRATAALKRAANKRKSLNFQADIDAINEARNKLAAEVAEKHGVKVDVVLRRLMAKSSFKATRKVNLFNAKVHYLCKKAKKMGKSLGWAEAKRKALDHPEFQNLTQLEEWALRAGLAADREKKEKGTRATNNAARADGNFTMAMMAEEITSLAQRTGMLGFAIFSRGHIHDKTVPTQIQSMGALNFCTEILGITAQDLALKSELWCVARERGLTGADTLQSMRKTVNHGIGTGLATTTGKKKIRMNYAQYWKRIVLAHGVILKGWPLDGGVVNPANIHNVESMQTLRDALQAGECYWHKMTSNEKEKAKERYTEIEVVVMR</sequence>
<accession>A0AAD6S1G8</accession>
<protein>
    <submittedName>
        <fullName evidence="2">Uncharacterized protein</fullName>
    </submittedName>
</protein>
<comment type="caution">
    <text evidence="2">The sequence shown here is derived from an EMBL/GenBank/DDBJ whole genome shotgun (WGS) entry which is preliminary data.</text>
</comment>
<dbReference type="AlphaFoldDB" id="A0AAD6S1G8"/>
<dbReference type="Proteomes" id="UP001218188">
    <property type="component" value="Unassembled WGS sequence"/>
</dbReference>
<gene>
    <name evidence="2" type="ORF">C8F04DRAFT_1279915</name>
</gene>
<feature type="compositionally biased region" description="Polar residues" evidence="1">
    <location>
        <begin position="134"/>
        <end position="147"/>
    </location>
</feature>
<dbReference type="EMBL" id="JARJCM010000429">
    <property type="protein sequence ID" value="KAJ7017127.1"/>
    <property type="molecule type" value="Genomic_DNA"/>
</dbReference>